<dbReference type="Gene3D" id="3.20.20.190">
    <property type="entry name" value="Phosphatidylinositol (PI) phosphodiesterase"/>
    <property type="match status" value="1"/>
</dbReference>
<name>A0A4R5PKD3_9HYPH</name>
<dbReference type="AlphaFoldDB" id="A0A4R5PKD3"/>
<evidence type="ECO:0000313" key="4">
    <source>
        <dbReference type="Proteomes" id="UP000295131"/>
    </source>
</evidence>
<dbReference type="OrthoDB" id="384721at2"/>
<dbReference type="InterPro" id="IPR030395">
    <property type="entry name" value="GP_PDE_dom"/>
</dbReference>
<gene>
    <name evidence="3" type="ORF">E2A64_12870</name>
</gene>
<sequence length="242" mass="27485">MGRYRGDLNWLTARPIAHRGYHDMNNEVWENTLSAFDRAIERDFAIECDLQLACDGVPVVFHDDDLSRLCGLQDDVRLLTSQELAMKRIGRTKDAIPTLGKLLDRAAGRVPIVLELKGRKGEDDGFVGAVLEELEDYDGPVAIMSFDHWLLEELVELDCPYPVGLTAEGIREEKFAEHEQMMKLGLDFVSYGILHMPNRFITEARRAGTPVITWTVRTPDMRERTEQEADQMTFEGFDPDAA</sequence>
<dbReference type="InterPro" id="IPR017946">
    <property type="entry name" value="PLC-like_Pdiesterase_TIM-brl"/>
</dbReference>
<proteinExistence type="predicted"/>
<dbReference type="GO" id="GO:0008081">
    <property type="term" value="F:phosphoric diester hydrolase activity"/>
    <property type="evidence" value="ECO:0007669"/>
    <property type="project" value="InterPro"/>
</dbReference>
<organism evidence="3 4">
    <name type="scientific">Pseudohoeflea suaedae</name>
    <dbReference type="NCBI Taxonomy" id="877384"/>
    <lineage>
        <taxon>Bacteria</taxon>
        <taxon>Pseudomonadati</taxon>
        <taxon>Pseudomonadota</taxon>
        <taxon>Alphaproteobacteria</taxon>
        <taxon>Hyphomicrobiales</taxon>
        <taxon>Rhizobiaceae</taxon>
        <taxon>Pseudohoeflea</taxon>
    </lineage>
</organism>
<dbReference type="PROSITE" id="PS51704">
    <property type="entry name" value="GP_PDE"/>
    <property type="match status" value="1"/>
</dbReference>
<dbReference type="GO" id="GO:0006629">
    <property type="term" value="P:lipid metabolic process"/>
    <property type="evidence" value="ECO:0007669"/>
    <property type="project" value="InterPro"/>
</dbReference>
<evidence type="ECO:0000313" key="3">
    <source>
        <dbReference type="EMBL" id="TDH36173.1"/>
    </source>
</evidence>
<evidence type="ECO:0000256" key="1">
    <source>
        <dbReference type="SAM" id="MobiDB-lite"/>
    </source>
</evidence>
<keyword evidence="4" id="KW-1185">Reference proteome</keyword>
<dbReference type="PANTHER" id="PTHR46211:SF1">
    <property type="entry name" value="GLYCEROPHOSPHODIESTER PHOSPHODIESTERASE, CYTOPLASMIC"/>
    <property type="match status" value="1"/>
</dbReference>
<dbReference type="Pfam" id="PF03009">
    <property type="entry name" value="GDPD"/>
    <property type="match status" value="1"/>
</dbReference>
<dbReference type="CDD" id="cd08585">
    <property type="entry name" value="GDPD_like_3"/>
    <property type="match status" value="1"/>
</dbReference>
<reference evidence="3 4" key="1">
    <citation type="journal article" date="2013" name="Int. J. Syst. Evol. Microbiol.">
        <title>Hoeflea suaedae sp. nov., an endophytic bacterium isolated from the root of the halophyte Suaeda maritima.</title>
        <authorList>
            <person name="Chung E.J."/>
            <person name="Park J.A."/>
            <person name="Pramanik P."/>
            <person name="Bibi F."/>
            <person name="Jeon C.O."/>
            <person name="Chung Y.R."/>
        </authorList>
    </citation>
    <scope>NUCLEOTIDE SEQUENCE [LARGE SCALE GENOMIC DNA]</scope>
    <source>
        <strain evidence="3 4">YC6898</strain>
    </source>
</reference>
<feature type="domain" description="GP-PDE" evidence="2">
    <location>
        <begin position="13"/>
        <end position="242"/>
    </location>
</feature>
<protein>
    <submittedName>
        <fullName evidence="3">Glycerophosphodiester phosphodiesterase</fullName>
    </submittedName>
</protein>
<dbReference type="SUPFAM" id="SSF51695">
    <property type="entry name" value="PLC-like phosphodiesterases"/>
    <property type="match status" value="1"/>
</dbReference>
<dbReference type="EMBL" id="SMSI01000002">
    <property type="protein sequence ID" value="TDH36173.1"/>
    <property type="molecule type" value="Genomic_DNA"/>
</dbReference>
<accession>A0A4R5PKD3</accession>
<dbReference type="PANTHER" id="PTHR46211">
    <property type="entry name" value="GLYCEROPHOSPHORYL DIESTER PHOSPHODIESTERASE"/>
    <property type="match status" value="1"/>
</dbReference>
<dbReference type="Proteomes" id="UP000295131">
    <property type="component" value="Unassembled WGS sequence"/>
</dbReference>
<feature type="region of interest" description="Disordered" evidence="1">
    <location>
        <begin position="221"/>
        <end position="242"/>
    </location>
</feature>
<comment type="caution">
    <text evidence="3">The sequence shown here is derived from an EMBL/GenBank/DDBJ whole genome shotgun (WGS) entry which is preliminary data.</text>
</comment>
<dbReference type="RefSeq" id="WP_133284871.1">
    <property type="nucleotide sequence ID" value="NZ_SMSI01000002.1"/>
</dbReference>
<evidence type="ECO:0000259" key="2">
    <source>
        <dbReference type="PROSITE" id="PS51704"/>
    </source>
</evidence>